<proteinExistence type="predicted"/>
<gene>
    <name evidence="2" type="ORF">GCM10010274_35030</name>
</gene>
<dbReference type="Proteomes" id="UP000636661">
    <property type="component" value="Unassembled WGS sequence"/>
</dbReference>
<reference evidence="2" key="2">
    <citation type="submission" date="2020-09" db="EMBL/GenBank/DDBJ databases">
        <authorList>
            <person name="Sun Q."/>
            <person name="Ohkuma M."/>
        </authorList>
    </citation>
    <scope>NUCLEOTIDE SEQUENCE</scope>
    <source>
        <strain evidence="2">JCM 4391</strain>
    </source>
</reference>
<evidence type="ECO:0008006" key="4">
    <source>
        <dbReference type="Google" id="ProtNLM"/>
    </source>
</evidence>
<evidence type="ECO:0000313" key="2">
    <source>
        <dbReference type="EMBL" id="GGU44055.1"/>
    </source>
</evidence>
<name>A0A918M5M6_9ACTN</name>
<feature type="signal peptide" evidence="1">
    <location>
        <begin position="1"/>
        <end position="23"/>
    </location>
</feature>
<dbReference type="EMBL" id="BMTP01000008">
    <property type="protein sequence ID" value="GGU44055.1"/>
    <property type="molecule type" value="Genomic_DNA"/>
</dbReference>
<evidence type="ECO:0000313" key="3">
    <source>
        <dbReference type="Proteomes" id="UP000636661"/>
    </source>
</evidence>
<feature type="chain" id="PRO_5039102484" description="Lipoprotein" evidence="1">
    <location>
        <begin position="24"/>
        <end position="192"/>
    </location>
</feature>
<keyword evidence="3" id="KW-1185">Reference proteome</keyword>
<sequence>MKRVMQAGRMIFALILTGLCVVACEAETDQSSASGVTGMNMQEAAERADGMLDATIAAVVPEIEWAHEDTTSGSCEVTRRRTVMTVISDQRRGNFLGVVERFWKKQGYKITAVRRDPEMPAVYAQTPEAFAIRVLFGYQGQAFFEATTPCVVKSGVGEPKSVPNGPAYDGVAIPTPNVRSGFWSSEEPLTRS</sequence>
<dbReference type="AlphaFoldDB" id="A0A918M5M6"/>
<accession>A0A918M5M6</accession>
<protein>
    <recommendedName>
        <fullName evidence="4">Lipoprotein</fullName>
    </recommendedName>
</protein>
<keyword evidence="1" id="KW-0732">Signal</keyword>
<comment type="caution">
    <text evidence="2">The sequence shown here is derived from an EMBL/GenBank/DDBJ whole genome shotgun (WGS) entry which is preliminary data.</text>
</comment>
<dbReference type="RefSeq" id="WP_229891154.1">
    <property type="nucleotide sequence ID" value="NZ_BMTP01000008.1"/>
</dbReference>
<organism evidence="2 3">
    <name type="scientific">Streptomyces lavendofoliae</name>
    <dbReference type="NCBI Taxonomy" id="67314"/>
    <lineage>
        <taxon>Bacteria</taxon>
        <taxon>Bacillati</taxon>
        <taxon>Actinomycetota</taxon>
        <taxon>Actinomycetes</taxon>
        <taxon>Kitasatosporales</taxon>
        <taxon>Streptomycetaceae</taxon>
        <taxon>Streptomyces</taxon>
    </lineage>
</organism>
<evidence type="ECO:0000256" key="1">
    <source>
        <dbReference type="SAM" id="SignalP"/>
    </source>
</evidence>
<reference evidence="2" key="1">
    <citation type="journal article" date="2014" name="Int. J. Syst. Evol. Microbiol.">
        <title>Complete genome sequence of Corynebacterium casei LMG S-19264T (=DSM 44701T), isolated from a smear-ripened cheese.</title>
        <authorList>
            <consortium name="US DOE Joint Genome Institute (JGI-PGF)"/>
            <person name="Walter F."/>
            <person name="Albersmeier A."/>
            <person name="Kalinowski J."/>
            <person name="Ruckert C."/>
        </authorList>
    </citation>
    <scope>NUCLEOTIDE SEQUENCE</scope>
    <source>
        <strain evidence="2">JCM 4391</strain>
    </source>
</reference>